<dbReference type="AlphaFoldDB" id="C1BN85"/>
<reference evidence="2" key="1">
    <citation type="submission" date="2009-03" db="EMBL/GenBank/DDBJ databases">
        <title>Caligus rogercresseyi ESTs and full-length cDNAs.</title>
        <authorList>
            <person name="Yasuike M."/>
            <person name="von Schalburg K."/>
            <person name="Cooper G."/>
            <person name="Leong J."/>
            <person name="Jones S.R.M."/>
            <person name="Koop B.F."/>
        </authorList>
    </citation>
    <scope>NUCLEOTIDE SEQUENCE</scope>
    <source>
        <tissue evidence="2">Whole tissue</tissue>
    </source>
</reference>
<dbReference type="GO" id="GO:0004364">
    <property type="term" value="F:glutathione transferase activity"/>
    <property type="evidence" value="ECO:0007669"/>
    <property type="project" value="TreeGrafter"/>
</dbReference>
<dbReference type="PANTHER" id="PTHR43969:SF9">
    <property type="entry name" value="GLUTATHIONE S TRANSFERASE D10, ISOFORM A-RELATED"/>
    <property type="match status" value="1"/>
</dbReference>
<dbReference type="PANTHER" id="PTHR43969">
    <property type="entry name" value="GLUTATHIONE S TRANSFERASE D10, ISOFORM A-RELATED"/>
    <property type="match status" value="1"/>
</dbReference>
<dbReference type="SUPFAM" id="SSF52833">
    <property type="entry name" value="Thioredoxin-like"/>
    <property type="match status" value="1"/>
</dbReference>
<proteinExistence type="evidence at transcript level"/>
<name>C1BN85_CALRO</name>
<keyword evidence="2" id="KW-0808">Transferase</keyword>
<dbReference type="Pfam" id="PF02798">
    <property type="entry name" value="GST_N"/>
    <property type="match status" value="1"/>
</dbReference>
<dbReference type="InterPro" id="IPR040079">
    <property type="entry name" value="Glutathione_S-Trfase"/>
</dbReference>
<dbReference type="InterPro" id="IPR036249">
    <property type="entry name" value="Thioredoxin-like_sf"/>
</dbReference>
<dbReference type="GO" id="GO:0006749">
    <property type="term" value="P:glutathione metabolic process"/>
    <property type="evidence" value="ECO:0007669"/>
    <property type="project" value="TreeGrafter"/>
</dbReference>
<dbReference type="Gene3D" id="1.20.1050.10">
    <property type="match status" value="1"/>
</dbReference>
<dbReference type="FunFam" id="1.20.1050.10:FF:000007">
    <property type="entry name" value="Glutathione S-transferase 1-1"/>
    <property type="match status" value="1"/>
</dbReference>
<dbReference type="Gene3D" id="3.40.30.10">
    <property type="entry name" value="Glutaredoxin"/>
    <property type="match status" value="1"/>
</dbReference>
<dbReference type="PROSITE" id="PS50404">
    <property type="entry name" value="GST_NTER"/>
    <property type="match status" value="1"/>
</dbReference>
<protein>
    <submittedName>
        <fullName evidence="2">Glutathione S-transferase 1, isoform C</fullName>
    </submittedName>
</protein>
<feature type="domain" description="GST N-terminal" evidence="1">
    <location>
        <begin position="1"/>
        <end position="82"/>
    </location>
</feature>
<organism evidence="2">
    <name type="scientific">Caligus rogercresseyi</name>
    <name type="common">Sea louse</name>
    <dbReference type="NCBI Taxonomy" id="217165"/>
    <lineage>
        <taxon>Eukaryota</taxon>
        <taxon>Metazoa</taxon>
        <taxon>Ecdysozoa</taxon>
        <taxon>Arthropoda</taxon>
        <taxon>Crustacea</taxon>
        <taxon>Multicrustacea</taxon>
        <taxon>Hexanauplia</taxon>
        <taxon>Copepoda</taxon>
        <taxon>Siphonostomatoida</taxon>
        <taxon>Caligidae</taxon>
        <taxon>Caligus</taxon>
    </lineage>
</organism>
<sequence length="222" mass="25322">MAIRIYGIPFSTPFRAVAMTADVLGVKYEYIKANPMEGDTQKKDFLALNPQHNIPVMEHGDYVLNESRAIAGYLAQQFDPNHKLYPRDPKIHSKINQRLFFDTNVFSSRLHDIALPMILRRKEPTHKRLELMEEATSWANDMIKTTGYVADTDHLTIADLCFLSNYSVLQATEIIPLTSYKEMDEWATRISSQVPNYKNVNQKGASDMAKLYKTSLESSGTL</sequence>
<dbReference type="InterPro" id="IPR004045">
    <property type="entry name" value="Glutathione_S-Trfase_N"/>
</dbReference>
<dbReference type="SFLD" id="SFLDS00019">
    <property type="entry name" value="Glutathione_Transferase_(cytos"/>
    <property type="match status" value="1"/>
</dbReference>
<evidence type="ECO:0000313" key="2">
    <source>
        <dbReference type="EMBL" id="ACO10488.1"/>
    </source>
</evidence>
<dbReference type="InterPro" id="IPR036282">
    <property type="entry name" value="Glutathione-S-Trfase_C_sf"/>
</dbReference>
<dbReference type="SFLD" id="SFLDG01153">
    <property type="entry name" value="Main.4:_Theta-like"/>
    <property type="match status" value="1"/>
</dbReference>
<dbReference type="SFLD" id="SFLDG00358">
    <property type="entry name" value="Main_(cytGST)"/>
    <property type="match status" value="1"/>
</dbReference>
<accession>C1BN85</accession>
<dbReference type="EMBL" id="BT076064">
    <property type="protein sequence ID" value="ACO10488.1"/>
    <property type="molecule type" value="mRNA"/>
</dbReference>
<evidence type="ECO:0000259" key="1">
    <source>
        <dbReference type="PROSITE" id="PS50404"/>
    </source>
</evidence>
<dbReference type="SUPFAM" id="SSF47616">
    <property type="entry name" value="GST C-terminal domain-like"/>
    <property type="match status" value="1"/>
</dbReference>
<gene>
    <name evidence="2" type="primary">GST1C</name>
</gene>